<evidence type="ECO:0000256" key="9">
    <source>
        <dbReference type="ARBA" id="ARBA00022691"/>
    </source>
</evidence>
<evidence type="ECO:0000256" key="5">
    <source>
        <dbReference type="ARBA" id="ARBA00022454"/>
    </source>
</evidence>
<reference evidence="19 20" key="1">
    <citation type="journal article" date="2016" name="Mol. Biol. Evol.">
        <title>Comparative Genomics of Early-Diverging Mushroom-Forming Fungi Provides Insights into the Origins of Lignocellulose Decay Capabilities.</title>
        <authorList>
            <person name="Nagy L.G."/>
            <person name="Riley R."/>
            <person name="Tritt A."/>
            <person name="Adam C."/>
            <person name="Daum C."/>
            <person name="Floudas D."/>
            <person name="Sun H."/>
            <person name="Yadav J.S."/>
            <person name="Pangilinan J."/>
            <person name="Larsson K.H."/>
            <person name="Matsuura K."/>
            <person name="Barry K."/>
            <person name="Labutti K."/>
            <person name="Kuo R."/>
            <person name="Ohm R.A."/>
            <person name="Bhattacharya S.S."/>
            <person name="Shirouzu T."/>
            <person name="Yoshinaga Y."/>
            <person name="Martin F.M."/>
            <person name="Grigoriev I.V."/>
            <person name="Hibbett D.S."/>
        </authorList>
    </citation>
    <scope>NUCLEOTIDE SEQUENCE [LARGE SCALE GENOMIC DNA]</scope>
    <source>
        <strain evidence="19 20">HHB9708</strain>
    </source>
</reference>
<sequence>MDIKMDNEPPEEVDLATLSSPPKSPKKESSASATPPPARTGPQLIPHFPVAEKEALKTFVNLTDNTYQYARLGQTKAQDEGYLCECEYKHGVSDPDEACGESADCINRLTQVECVEGECRCRGHCRNQRFQKKQYSPIDVVDTGPKGFGLRARENLPKDAFIFEYIGEVVAHTSFMKRMRDYAREGLKHFYFMMLQKDEYIDATKKGCIARFANHSCNPNCYVAKWTVGPRLRMGIFAKRKILKDEELTFNYNVDRYGHEAQKCYCGEPNCVGYIGGNKQTEMATVDDMYLDALGITEADVEATRKKKKGKRITNIDDYAAELKPLKTPEVPKVIQAMRQTQNRKVLLKVLIRMKITEDEQPLRMVMRLRGFSLLKALYMEYGADHEMIITAMEAMLKWPLINRNKVDNSNIEEEVRKFLDSENERVKALAQELLDHWAKFSVVYKIPKRLTEETTETTETTEEGKKEYQEVTLSDLLTRVNEGATVQQTLAGFSLSLPSFVLPPPIPIRKVTETPASPLITKPSTRSQIEEIIAAATKAAALKESPGGDNASSSRGGSRGGSQGTEDRKKSREDRDKKKMSREEKEAAREKRLSKLIAPVVVKSMSRHKKDFKHSDDFKAQAKKLVAVIVEKEKKSSSYATSKLESLEDHKKAKISKFTHQWVTKYIKKRASHSHSHSKPQPDMARTPPLDEDDDETAMDVDGMEDEKYDDVAMDDDTLGMDDEDAGGSASPAGDPPPSERTLVEVQ</sequence>
<feature type="region of interest" description="Disordered" evidence="15">
    <location>
        <begin position="1"/>
        <end position="45"/>
    </location>
</feature>
<dbReference type="GO" id="GO:0005634">
    <property type="term" value="C:nucleus"/>
    <property type="evidence" value="ECO:0007669"/>
    <property type="project" value="UniProtKB-SubCell"/>
</dbReference>
<evidence type="ECO:0000259" key="17">
    <source>
        <dbReference type="PROSITE" id="PS50868"/>
    </source>
</evidence>
<comment type="catalytic activity">
    <reaction evidence="14">
        <text>L-lysyl(36)-[histone H3] + 3 S-adenosyl-L-methionine = N(6),N(6),N(6)-trimethyl-L-lysyl(36)-[histone H3] + 3 S-adenosyl-L-homocysteine + 3 H(+)</text>
        <dbReference type="Rhea" id="RHEA:60324"/>
        <dbReference type="Rhea" id="RHEA-COMP:9785"/>
        <dbReference type="Rhea" id="RHEA-COMP:15536"/>
        <dbReference type="ChEBI" id="CHEBI:15378"/>
        <dbReference type="ChEBI" id="CHEBI:29969"/>
        <dbReference type="ChEBI" id="CHEBI:57856"/>
        <dbReference type="ChEBI" id="CHEBI:59789"/>
        <dbReference type="ChEBI" id="CHEBI:61961"/>
        <dbReference type="EC" id="2.1.1.359"/>
    </reaction>
</comment>
<dbReference type="Pfam" id="PF00856">
    <property type="entry name" value="SET"/>
    <property type="match status" value="1"/>
</dbReference>
<keyword evidence="20" id="KW-1185">Reference proteome</keyword>
<dbReference type="GO" id="GO:0005694">
    <property type="term" value="C:chromosome"/>
    <property type="evidence" value="ECO:0007669"/>
    <property type="project" value="UniProtKB-SubCell"/>
</dbReference>
<dbReference type="InterPro" id="IPR044437">
    <property type="entry name" value="SETD2/Set2_SET"/>
</dbReference>
<proteinExistence type="predicted"/>
<evidence type="ECO:0000256" key="7">
    <source>
        <dbReference type="ARBA" id="ARBA00022603"/>
    </source>
</evidence>
<evidence type="ECO:0000313" key="20">
    <source>
        <dbReference type="Proteomes" id="UP000076722"/>
    </source>
</evidence>
<dbReference type="InterPro" id="IPR006560">
    <property type="entry name" value="AWS_dom"/>
</dbReference>
<evidence type="ECO:0000256" key="11">
    <source>
        <dbReference type="ARBA" id="ARBA00023163"/>
    </source>
</evidence>
<dbReference type="PANTHER" id="PTHR22884">
    <property type="entry name" value="SET DOMAIN PROTEINS"/>
    <property type="match status" value="1"/>
</dbReference>
<feature type="domain" description="SET" evidence="16">
    <location>
        <begin position="136"/>
        <end position="253"/>
    </location>
</feature>
<evidence type="ECO:0000256" key="8">
    <source>
        <dbReference type="ARBA" id="ARBA00022679"/>
    </source>
</evidence>
<keyword evidence="12" id="KW-0539">Nucleus</keyword>
<gene>
    <name evidence="19" type="ORF">SISNIDRAFT_475726</name>
</gene>
<evidence type="ECO:0000256" key="10">
    <source>
        <dbReference type="ARBA" id="ARBA00023015"/>
    </source>
</evidence>
<dbReference type="InterPro" id="IPR003616">
    <property type="entry name" value="Post-SET_dom"/>
</dbReference>
<feature type="compositionally biased region" description="Acidic residues" evidence="15">
    <location>
        <begin position="691"/>
        <end position="727"/>
    </location>
</feature>
<evidence type="ECO:0000256" key="12">
    <source>
        <dbReference type="ARBA" id="ARBA00023242"/>
    </source>
</evidence>
<evidence type="ECO:0000256" key="6">
    <source>
        <dbReference type="ARBA" id="ARBA00022491"/>
    </source>
</evidence>
<keyword evidence="5" id="KW-0158">Chromosome</keyword>
<dbReference type="AlphaFoldDB" id="A0A164Q478"/>
<comment type="subcellular location">
    <subcellularLocation>
        <location evidence="2">Chromosome</location>
    </subcellularLocation>
    <subcellularLocation>
        <location evidence="1">Nucleus</location>
    </subcellularLocation>
</comment>
<evidence type="ECO:0000256" key="15">
    <source>
        <dbReference type="SAM" id="MobiDB-lite"/>
    </source>
</evidence>
<keyword evidence="11" id="KW-0804">Transcription</keyword>
<feature type="region of interest" description="Disordered" evidence="15">
    <location>
        <begin position="541"/>
        <end position="592"/>
    </location>
</feature>
<evidence type="ECO:0000259" key="18">
    <source>
        <dbReference type="PROSITE" id="PS51215"/>
    </source>
</evidence>
<keyword evidence="10" id="KW-0805">Transcription regulation</keyword>
<dbReference type="PROSITE" id="PS51215">
    <property type="entry name" value="AWS"/>
    <property type="match status" value="1"/>
</dbReference>
<dbReference type="PROSITE" id="PS51568">
    <property type="entry name" value="SAM_MT43_SET2_1"/>
    <property type="match status" value="1"/>
</dbReference>
<dbReference type="GO" id="GO:0140955">
    <property type="term" value="F:histone H3K36 trimethyltransferase activity"/>
    <property type="evidence" value="ECO:0007669"/>
    <property type="project" value="UniProtKB-EC"/>
</dbReference>
<evidence type="ECO:0000256" key="13">
    <source>
        <dbReference type="ARBA" id="ARBA00030091"/>
    </source>
</evidence>
<name>A0A164Q478_9AGAM</name>
<dbReference type="Pfam" id="PF17907">
    <property type="entry name" value="AWS"/>
    <property type="match status" value="1"/>
</dbReference>
<dbReference type="InterPro" id="IPR025788">
    <property type="entry name" value="Set2_fungi"/>
</dbReference>
<feature type="region of interest" description="Disordered" evidence="15">
    <location>
        <begin position="669"/>
        <end position="748"/>
    </location>
</feature>
<dbReference type="SUPFAM" id="SSF82199">
    <property type="entry name" value="SET domain"/>
    <property type="match status" value="1"/>
</dbReference>
<organism evidence="19 20">
    <name type="scientific">Sistotremastrum niveocremeum HHB9708</name>
    <dbReference type="NCBI Taxonomy" id="1314777"/>
    <lineage>
        <taxon>Eukaryota</taxon>
        <taxon>Fungi</taxon>
        <taxon>Dikarya</taxon>
        <taxon>Basidiomycota</taxon>
        <taxon>Agaricomycotina</taxon>
        <taxon>Agaricomycetes</taxon>
        <taxon>Sistotremastrales</taxon>
        <taxon>Sistotremastraceae</taxon>
        <taxon>Sertulicium</taxon>
        <taxon>Sertulicium niveocremeum</taxon>
    </lineage>
</organism>
<keyword evidence="9" id="KW-0949">S-adenosyl-L-methionine</keyword>
<dbReference type="InterPro" id="IPR038190">
    <property type="entry name" value="SRI_sf"/>
</dbReference>
<dbReference type="Pfam" id="PF08236">
    <property type="entry name" value="SRI"/>
    <property type="match status" value="1"/>
</dbReference>
<feature type="domain" description="Post-SET" evidence="17">
    <location>
        <begin position="260"/>
        <end position="276"/>
    </location>
</feature>
<dbReference type="Gene3D" id="2.170.270.10">
    <property type="entry name" value="SET domain"/>
    <property type="match status" value="1"/>
</dbReference>
<dbReference type="Proteomes" id="UP000076722">
    <property type="component" value="Unassembled WGS sequence"/>
</dbReference>
<protein>
    <recommendedName>
        <fullName evidence="4">Histone-lysine N-methyltransferase, H3 lysine-36 specific</fullName>
        <ecNumber evidence="3">2.1.1.359</ecNumber>
    </recommendedName>
    <alternativeName>
        <fullName evidence="13">SET domain-containing protein 2</fullName>
    </alternativeName>
</protein>
<dbReference type="STRING" id="1314777.A0A164Q478"/>
<dbReference type="InterPro" id="IPR046341">
    <property type="entry name" value="SET_dom_sf"/>
</dbReference>
<dbReference type="PROSITE" id="PS50868">
    <property type="entry name" value="POST_SET"/>
    <property type="match status" value="1"/>
</dbReference>
<evidence type="ECO:0000256" key="1">
    <source>
        <dbReference type="ARBA" id="ARBA00004123"/>
    </source>
</evidence>
<accession>A0A164Q478</accession>
<feature type="compositionally biased region" description="Basic residues" evidence="15">
    <location>
        <begin position="669"/>
        <end position="679"/>
    </location>
</feature>
<dbReference type="PROSITE" id="PS50280">
    <property type="entry name" value="SET"/>
    <property type="match status" value="1"/>
</dbReference>
<dbReference type="Gene3D" id="1.10.1740.100">
    <property type="entry name" value="Set2, Rpb1 interacting domain"/>
    <property type="match status" value="1"/>
</dbReference>
<dbReference type="GO" id="GO:0006355">
    <property type="term" value="P:regulation of DNA-templated transcription"/>
    <property type="evidence" value="ECO:0007669"/>
    <property type="project" value="InterPro"/>
</dbReference>
<evidence type="ECO:0000256" key="3">
    <source>
        <dbReference type="ARBA" id="ARBA00012178"/>
    </source>
</evidence>
<dbReference type="SMART" id="SM00317">
    <property type="entry name" value="SET"/>
    <property type="match status" value="1"/>
</dbReference>
<dbReference type="InterPro" id="IPR050777">
    <property type="entry name" value="SET2_Histone-Lys_MeTrsfase"/>
</dbReference>
<keyword evidence="7" id="KW-0489">Methyltransferase</keyword>
<keyword evidence="6" id="KW-0678">Repressor</keyword>
<dbReference type="SMART" id="SM00508">
    <property type="entry name" value="PostSET"/>
    <property type="match status" value="1"/>
</dbReference>
<evidence type="ECO:0000256" key="4">
    <source>
        <dbReference type="ARBA" id="ARBA00018028"/>
    </source>
</evidence>
<dbReference type="EMBL" id="KV419428">
    <property type="protein sequence ID" value="KZS89315.1"/>
    <property type="molecule type" value="Genomic_DNA"/>
</dbReference>
<dbReference type="InterPro" id="IPR013257">
    <property type="entry name" value="SRI"/>
</dbReference>
<keyword evidence="8" id="KW-0808">Transferase</keyword>
<evidence type="ECO:0000256" key="2">
    <source>
        <dbReference type="ARBA" id="ARBA00004286"/>
    </source>
</evidence>
<evidence type="ECO:0000256" key="14">
    <source>
        <dbReference type="ARBA" id="ARBA00047545"/>
    </source>
</evidence>
<feature type="compositionally biased region" description="Basic and acidic residues" evidence="15">
    <location>
        <begin position="566"/>
        <end position="592"/>
    </location>
</feature>
<dbReference type="OrthoDB" id="422362at2759"/>
<evidence type="ECO:0000313" key="19">
    <source>
        <dbReference type="EMBL" id="KZS89315.1"/>
    </source>
</evidence>
<dbReference type="EC" id="2.1.1.359" evidence="3"/>
<dbReference type="GO" id="GO:0032259">
    <property type="term" value="P:methylation"/>
    <property type="evidence" value="ECO:0007669"/>
    <property type="project" value="UniProtKB-KW"/>
</dbReference>
<dbReference type="SMART" id="SM00570">
    <property type="entry name" value="AWS"/>
    <property type="match status" value="1"/>
</dbReference>
<dbReference type="CDD" id="cd19172">
    <property type="entry name" value="SET_SETD2"/>
    <property type="match status" value="1"/>
</dbReference>
<evidence type="ECO:0000259" key="16">
    <source>
        <dbReference type="PROSITE" id="PS50280"/>
    </source>
</evidence>
<feature type="domain" description="AWS" evidence="18">
    <location>
        <begin position="79"/>
        <end position="134"/>
    </location>
</feature>
<dbReference type="InterPro" id="IPR001214">
    <property type="entry name" value="SET_dom"/>
</dbReference>